<accession>A0A6J4RPN0</accession>
<name>A0A6J4RPN0_9ACTN</name>
<feature type="non-terminal residue" evidence="2">
    <location>
        <position position="33"/>
    </location>
</feature>
<evidence type="ECO:0000259" key="1">
    <source>
        <dbReference type="Pfam" id="PF00364"/>
    </source>
</evidence>
<dbReference type="EMBL" id="CADCVL010000164">
    <property type="protein sequence ID" value="CAA9474373.1"/>
    <property type="molecule type" value="Genomic_DNA"/>
</dbReference>
<protein>
    <recommendedName>
        <fullName evidence="1">Lipoyl-binding domain-containing protein</fullName>
    </recommendedName>
</protein>
<gene>
    <name evidence="2" type="ORF">AVDCRST_MAG65-976</name>
</gene>
<reference evidence="2" key="1">
    <citation type="submission" date="2020-02" db="EMBL/GenBank/DDBJ databases">
        <authorList>
            <person name="Meier V. D."/>
        </authorList>
    </citation>
    <scope>NUCLEOTIDE SEQUENCE</scope>
    <source>
        <strain evidence="2">AVDCRST_MAG65</strain>
    </source>
</reference>
<dbReference type="AlphaFoldDB" id="A0A6J4RPN0"/>
<dbReference type="InterPro" id="IPR000089">
    <property type="entry name" value="Biotin_lipoyl"/>
</dbReference>
<dbReference type="InterPro" id="IPR011053">
    <property type="entry name" value="Single_hybrid_motif"/>
</dbReference>
<sequence length="33" mass="3723">MADVAMPRLSDSMEEGTILKWLKSDGDEVRRGE</sequence>
<feature type="domain" description="Lipoyl-binding" evidence="1">
    <location>
        <begin position="3"/>
        <end position="33"/>
    </location>
</feature>
<dbReference type="Pfam" id="PF00364">
    <property type="entry name" value="Biotin_lipoyl"/>
    <property type="match status" value="1"/>
</dbReference>
<proteinExistence type="predicted"/>
<dbReference type="SUPFAM" id="SSF51230">
    <property type="entry name" value="Single hybrid motif"/>
    <property type="match status" value="1"/>
</dbReference>
<organism evidence="2">
    <name type="scientific">uncultured Solirubrobacteraceae bacterium</name>
    <dbReference type="NCBI Taxonomy" id="1162706"/>
    <lineage>
        <taxon>Bacteria</taxon>
        <taxon>Bacillati</taxon>
        <taxon>Actinomycetota</taxon>
        <taxon>Thermoleophilia</taxon>
        <taxon>Solirubrobacterales</taxon>
        <taxon>Solirubrobacteraceae</taxon>
        <taxon>environmental samples</taxon>
    </lineage>
</organism>
<evidence type="ECO:0000313" key="2">
    <source>
        <dbReference type="EMBL" id="CAA9474373.1"/>
    </source>
</evidence>
<dbReference type="Gene3D" id="2.40.50.100">
    <property type="match status" value="1"/>
</dbReference>
<dbReference type="CDD" id="cd06849">
    <property type="entry name" value="lipoyl_domain"/>
    <property type="match status" value="1"/>
</dbReference>